<keyword evidence="1" id="KW-0175">Coiled coil</keyword>
<proteinExistence type="predicted"/>
<dbReference type="InterPro" id="IPR036514">
    <property type="entry name" value="SGNH_hydro_sf"/>
</dbReference>
<reference evidence="3 4" key="1">
    <citation type="submission" date="2024-01" db="EMBL/GenBank/DDBJ databases">
        <title>The genome of the rayed Mediterranean limpet Patella caerulea (Linnaeus, 1758).</title>
        <authorList>
            <person name="Anh-Thu Weber A."/>
            <person name="Halstead-Nussloch G."/>
        </authorList>
    </citation>
    <scope>NUCLEOTIDE SEQUENCE [LARGE SCALE GENOMIC DNA]</scope>
    <source>
        <strain evidence="3">AATW-2023a</strain>
        <tissue evidence="3">Whole specimen</tissue>
    </source>
</reference>
<dbReference type="EMBL" id="JAZGQO010000007">
    <property type="protein sequence ID" value="KAK6182255.1"/>
    <property type="molecule type" value="Genomic_DNA"/>
</dbReference>
<comment type="caution">
    <text evidence="3">The sequence shown here is derived from an EMBL/GenBank/DDBJ whole genome shotgun (WGS) entry which is preliminary data.</text>
</comment>
<protein>
    <recommendedName>
        <fullName evidence="5">SGNH hydrolase-type esterase domain-containing protein</fullName>
    </recommendedName>
</protein>
<dbReference type="SUPFAM" id="SSF52266">
    <property type="entry name" value="SGNH hydrolase"/>
    <property type="match status" value="1"/>
</dbReference>
<sequence>MADTEARSLIQCAKSKTNDEIRVENETEPTRRQSLRHLRHDLNVSKCLAKQLAATYRVEMEMNQTGGGLRIYWNAGHYAEFRRVSESYYRTLKRSEEVGFEITENVTKTSKAKESATLRVWAMKRQASWGYTINLYHTKASALVNGNGLSKFLNEHLPDILELTDKNRANILNNAVQYTLKKTFISSKQTSPLTHSQSMTNINIAHHVPSPIQSTPINMKKRNEKSHIKGAKNHIDESYNADSCSNKEHSTNNTDITISPLNYHTPDTSCVNDSYFHLEVSTSISTDEDTCAYTDLDQTSTPVTSGISKQLPHRHNLIKEQNNPRFLANKIKTRNKPTRAASTSDHRPTVDETMNLNMTIKNLESRLLDMTEKFTKVREECNALSSENHNLSSKVQRLEEEKVSLKMTISTLEMTELQKHTILSPAEYSKRNQNCNKATQTDYLKHKVSSSQTENTVKNSTTQTQTVLKNMDTQTKPLLANDNQTDDTTTQTETDRIRVDKSTISPSTCTPTETTDTAPTKFDSKLLPDGLPNLIVGSSILKHLNGKRLDYKNNTEIRTLRGASIQDLWYYINRCQVSHDVKNLIVLIGSNNSSDSSCEQIIYDWYTKLIKLITEKYPNAYIRFIELLPRKYPTENTGIKMINKILQKVCKNNNIGVINSQTFFGDSKGEIKSYLFSKKDGTHLNFKGTSNLAILLKKALNLPRPSLSTPRQIRSDDNWFSHTVCPPAPNAGFYSPPPYRNLFRHNLSRNGPHSIKNLMSGKSVIPNWHNQKTRM</sequence>
<organism evidence="3 4">
    <name type="scientific">Patella caerulea</name>
    <name type="common">Rayed Mediterranean limpet</name>
    <dbReference type="NCBI Taxonomy" id="87958"/>
    <lineage>
        <taxon>Eukaryota</taxon>
        <taxon>Metazoa</taxon>
        <taxon>Spiralia</taxon>
        <taxon>Lophotrochozoa</taxon>
        <taxon>Mollusca</taxon>
        <taxon>Gastropoda</taxon>
        <taxon>Patellogastropoda</taxon>
        <taxon>Patelloidea</taxon>
        <taxon>Patellidae</taxon>
        <taxon>Patella</taxon>
    </lineage>
</organism>
<accession>A0AAN8JV30</accession>
<feature type="compositionally biased region" description="Low complexity" evidence="2">
    <location>
        <begin position="503"/>
        <end position="520"/>
    </location>
</feature>
<feature type="coiled-coil region" evidence="1">
    <location>
        <begin position="360"/>
        <end position="415"/>
    </location>
</feature>
<feature type="region of interest" description="Disordered" evidence="2">
    <location>
        <begin position="503"/>
        <end position="523"/>
    </location>
</feature>
<dbReference type="AlphaFoldDB" id="A0AAN8JV30"/>
<evidence type="ECO:0008006" key="5">
    <source>
        <dbReference type="Google" id="ProtNLM"/>
    </source>
</evidence>
<evidence type="ECO:0000313" key="4">
    <source>
        <dbReference type="Proteomes" id="UP001347796"/>
    </source>
</evidence>
<keyword evidence="4" id="KW-1185">Reference proteome</keyword>
<dbReference type="Gene3D" id="3.40.50.1110">
    <property type="entry name" value="SGNH hydrolase"/>
    <property type="match status" value="1"/>
</dbReference>
<name>A0AAN8JV30_PATCE</name>
<evidence type="ECO:0000256" key="1">
    <source>
        <dbReference type="SAM" id="Coils"/>
    </source>
</evidence>
<evidence type="ECO:0000313" key="3">
    <source>
        <dbReference type="EMBL" id="KAK6182255.1"/>
    </source>
</evidence>
<gene>
    <name evidence="3" type="ORF">SNE40_009980</name>
</gene>
<dbReference type="Proteomes" id="UP001347796">
    <property type="component" value="Unassembled WGS sequence"/>
</dbReference>
<evidence type="ECO:0000256" key="2">
    <source>
        <dbReference type="SAM" id="MobiDB-lite"/>
    </source>
</evidence>